<dbReference type="SMART" id="SM00228">
    <property type="entry name" value="PDZ"/>
    <property type="match status" value="1"/>
</dbReference>
<dbReference type="Gene3D" id="2.40.10.120">
    <property type="match status" value="1"/>
</dbReference>
<protein>
    <recommendedName>
        <fullName evidence="3">PDZ domain-containing protein</fullName>
    </recommendedName>
</protein>
<sequence length="357" mass="38210">MTHEEHTIQAITKALPAVVSILIGKDEATVEKDIPKEIWDEIAKETKSEPDPPTHEEIIGHMPHVGAGKIQVGNGSGFIVSADGHILTNKHVVTDAAADYTIITTANDRYTAKVLARDPLNDVAILKIEADNLPTVELGDSNSARLGQSVIALGNALGEFANSASAGIISGLARFLSAISDDAKHSETLRGLIQTDAAINPGNSGGPLINLDGEVIGINAAVVSGAENIGFAIPINRAKKDLEDVREFGRVRWPFLGVRYMPIDAGTKKHFKLPIDHGLLIKGEKIPDYPAVLTQSPADKAGIRENDILLEINGEAISAEHSLEDALEKSEIGQTLKLKILRAGVEQEIQVTLEERK</sequence>
<proteinExistence type="predicted"/>
<dbReference type="Pfam" id="PF13365">
    <property type="entry name" value="Trypsin_2"/>
    <property type="match status" value="1"/>
</dbReference>
<evidence type="ECO:0000259" key="3">
    <source>
        <dbReference type="SMART" id="SM00228"/>
    </source>
</evidence>
<dbReference type="Gene3D" id="2.30.42.10">
    <property type="match status" value="1"/>
</dbReference>
<dbReference type="Pfam" id="PF13180">
    <property type="entry name" value="PDZ_2"/>
    <property type="match status" value="1"/>
</dbReference>
<dbReference type="SUPFAM" id="SSF50156">
    <property type="entry name" value="PDZ domain-like"/>
    <property type="match status" value="1"/>
</dbReference>
<reference evidence="4 5" key="1">
    <citation type="journal article" date="2016" name="Nat. Commun.">
        <title>Thousands of microbial genomes shed light on interconnected biogeochemical processes in an aquifer system.</title>
        <authorList>
            <person name="Anantharaman K."/>
            <person name="Brown C.T."/>
            <person name="Hug L.A."/>
            <person name="Sharon I."/>
            <person name="Castelle C.J."/>
            <person name="Probst A.J."/>
            <person name="Thomas B.C."/>
            <person name="Singh A."/>
            <person name="Wilkins M.J."/>
            <person name="Karaoz U."/>
            <person name="Brodie E.L."/>
            <person name="Williams K.H."/>
            <person name="Hubbard S.S."/>
            <person name="Banfield J.F."/>
        </authorList>
    </citation>
    <scope>NUCLEOTIDE SEQUENCE [LARGE SCALE GENOMIC DNA]</scope>
</reference>
<evidence type="ECO:0000256" key="1">
    <source>
        <dbReference type="ARBA" id="ARBA00022670"/>
    </source>
</evidence>
<dbReference type="EMBL" id="MHQK01000015">
    <property type="protein sequence ID" value="OHA01932.1"/>
    <property type="molecule type" value="Genomic_DNA"/>
</dbReference>
<dbReference type="InterPro" id="IPR036034">
    <property type="entry name" value="PDZ_sf"/>
</dbReference>
<dbReference type="InterPro" id="IPR001478">
    <property type="entry name" value="PDZ"/>
</dbReference>
<evidence type="ECO:0000313" key="4">
    <source>
        <dbReference type="EMBL" id="OHA01932.1"/>
    </source>
</evidence>
<dbReference type="InterPro" id="IPR051201">
    <property type="entry name" value="Chloro_Bact_Ser_Proteases"/>
</dbReference>
<dbReference type="PANTHER" id="PTHR43343:SF3">
    <property type="entry name" value="PROTEASE DO-LIKE 8, CHLOROPLASTIC"/>
    <property type="match status" value="1"/>
</dbReference>
<organism evidence="4 5">
    <name type="scientific">Candidatus Sungbacteria bacterium RIFCSPHIGHO2_02_FULL_49_20</name>
    <dbReference type="NCBI Taxonomy" id="1802272"/>
    <lineage>
        <taxon>Bacteria</taxon>
        <taxon>Candidatus Sungiibacteriota</taxon>
    </lineage>
</organism>
<dbReference type="Proteomes" id="UP000178710">
    <property type="component" value="Unassembled WGS sequence"/>
</dbReference>
<keyword evidence="2" id="KW-0378">Hydrolase</keyword>
<comment type="caution">
    <text evidence="4">The sequence shown here is derived from an EMBL/GenBank/DDBJ whole genome shotgun (WGS) entry which is preliminary data.</text>
</comment>
<dbReference type="InterPro" id="IPR001940">
    <property type="entry name" value="Peptidase_S1C"/>
</dbReference>
<name>A0A1G2KTI9_9BACT</name>
<dbReference type="GO" id="GO:0004252">
    <property type="term" value="F:serine-type endopeptidase activity"/>
    <property type="evidence" value="ECO:0007669"/>
    <property type="project" value="InterPro"/>
</dbReference>
<evidence type="ECO:0000313" key="5">
    <source>
        <dbReference type="Proteomes" id="UP000178710"/>
    </source>
</evidence>
<dbReference type="InterPro" id="IPR009003">
    <property type="entry name" value="Peptidase_S1_PA"/>
</dbReference>
<dbReference type="PRINTS" id="PR00834">
    <property type="entry name" value="PROTEASES2C"/>
</dbReference>
<dbReference type="AlphaFoldDB" id="A0A1G2KTI9"/>
<dbReference type="CDD" id="cd06779">
    <property type="entry name" value="cpPDZ_Deg_HtrA-like"/>
    <property type="match status" value="1"/>
</dbReference>
<dbReference type="GO" id="GO:0006508">
    <property type="term" value="P:proteolysis"/>
    <property type="evidence" value="ECO:0007669"/>
    <property type="project" value="UniProtKB-KW"/>
</dbReference>
<dbReference type="PANTHER" id="PTHR43343">
    <property type="entry name" value="PEPTIDASE S12"/>
    <property type="match status" value="1"/>
</dbReference>
<gene>
    <name evidence="4" type="ORF">A3C12_01000</name>
</gene>
<keyword evidence="1" id="KW-0645">Protease</keyword>
<feature type="domain" description="PDZ" evidence="3">
    <location>
        <begin position="254"/>
        <end position="344"/>
    </location>
</feature>
<evidence type="ECO:0000256" key="2">
    <source>
        <dbReference type="ARBA" id="ARBA00022801"/>
    </source>
</evidence>
<accession>A0A1G2KTI9</accession>
<dbReference type="SUPFAM" id="SSF50494">
    <property type="entry name" value="Trypsin-like serine proteases"/>
    <property type="match status" value="1"/>
</dbReference>